<feature type="signal peptide" evidence="1">
    <location>
        <begin position="1"/>
        <end position="32"/>
    </location>
</feature>
<dbReference type="Pfam" id="PF07978">
    <property type="entry name" value="NIPSNAP"/>
    <property type="match status" value="1"/>
</dbReference>
<feature type="chain" id="PRO_5012241557" evidence="1">
    <location>
        <begin position="33"/>
        <end position="267"/>
    </location>
</feature>
<keyword evidence="1" id="KW-0732">Signal</keyword>
<keyword evidence="4" id="KW-1185">Reference proteome</keyword>
<evidence type="ECO:0000259" key="2">
    <source>
        <dbReference type="Pfam" id="PF07978"/>
    </source>
</evidence>
<protein>
    <submittedName>
        <fullName evidence="3">NIPSNAP family containing protein</fullName>
    </submittedName>
</protein>
<dbReference type="SUPFAM" id="SSF54909">
    <property type="entry name" value="Dimeric alpha+beta barrel"/>
    <property type="match status" value="1"/>
</dbReference>
<name>A0A243WGR0_9BACT</name>
<dbReference type="InterPro" id="IPR011008">
    <property type="entry name" value="Dimeric_a/b-barrel"/>
</dbReference>
<dbReference type="InterPro" id="IPR012577">
    <property type="entry name" value="NIPSNAP"/>
</dbReference>
<dbReference type="Gene3D" id="3.30.70.100">
    <property type="match status" value="2"/>
</dbReference>
<evidence type="ECO:0000313" key="4">
    <source>
        <dbReference type="Proteomes" id="UP000194873"/>
    </source>
</evidence>
<feature type="domain" description="NIPSNAP" evidence="2">
    <location>
        <begin position="162"/>
        <end position="265"/>
    </location>
</feature>
<accession>A0A243WGR0</accession>
<evidence type="ECO:0000256" key="1">
    <source>
        <dbReference type="SAM" id="SignalP"/>
    </source>
</evidence>
<organism evidence="3 4">
    <name type="scientific">Hymenobacter crusticola</name>
    <dbReference type="NCBI Taxonomy" id="1770526"/>
    <lineage>
        <taxon>Bacteria</taxon>
        <taxon>Pseudomonadati</taxon>
        <taxon>Bacteroidota</taxon>
        <taxon>Cytophagia</taxon>
        <taxon>Cytophagales</taxon>
        <taxon>Hymenobacteraceae</taxon>
        <taxon>Hymenobacter</taxon>
    </lineage>
</organism>
<evidence type="ECO:0000313" key="3">
    <source>
        <dbReference type="EMBL" id="OUJ74357.1"/>
    </source>
</evidence>
<dbReference type="EMBL" id="MTSE01000004">
    <property type="protein sequence ID" value="OUJ74357.1"/>
    <property type="molecule type" value="Genomic_DNA"/>
</dbReference>
<comment type="caution">
    <text evidence="3">The sequence shown here is derived from an EMBL/GenBank/DDBJ whole genome shotgun (WGS) entry which is preliminary data.</text>
</comment>
<proteinExistence type="predicted"/>
<sequence length="267" mass="30727">MKANLARPWLSKTGLLWLLVAVLAGHAHQAAAADRELYQLKIYHLKDKQQEDRVDAFLKDAFLPEIHKLGIQKIGVFKPIGNDTAADRRILVLIPYKSFNQLQSVTERLEQSPSLGSNQGYWTAAYDNPPYQRLEIIQLQSFADNIQLQAPPLKGPRAERVYELRSYESPNEKLHLNKVQMFVKGDEVGLFKRLGFNAVFYARVMAGSHMPNLMYLTTFENQAARDEHWKTFGADPEWKKLSALPEYQHNVSKNEQKFLYPTAYSDY</sequence>
<gene>
    <name evidence="3" type="ORF">BXP70_11060</name>
</gene>
<dbReference type="Proteomes" id="UP000194873">
    <property type="component" value="Unassembled WGS sequence"/>
</dbReference>
<dbReference type="AlphaFoldDB" id="A0A243WGR0"/>
<reference evidence="3 4" key="1">
    <citation type="submission" date="2017-01" db="EMBL/GenBank/DDBJ databases">
        <title>A new Hymenobacter.</title>
        <authorList>
            <person name="Liang Y."/>
            <person name="Feng F."/>
        </authorList>
    </citation>
    <scope>NUCLEOTIDE SEQUENCE [LARGE SCALE GENOMIC DNA]</scope>
    <source>
        <strain evidence="3">MIMBbqt21</strain>
    </source>
</reference>
<dbReference type="OrthoDB" id="192769at2"/>